<evidence type="ECO:0000256" key="1">
    <source>
        <dbReference type="SAM" id="MobiDB-lite"/>
    </source>
</evidence>
<dbReference type="EMBL" id="JACEGQ020000015">
    <property type="protein sequence ID" value="KAH8486218.1"/>
    <property type="molecule type" value="Genomic_DNA"/>
</dbReference>
<dbReference type="PANTHER" id="PTHR46444:SF9">
    <property type="entry name" value="DCD (DEVELOPMENT AND CELL DEATH) DOMAIN PROTEIN"/>
    <property type="match status" value="1"/>
</dbReference>
<sequence length="1234" mass="137534">MAIWGCFGAALGLFCDGLCGCCKVLLVRELSSWKNNERYGAIFGLNEGLLLAKWRGSKMVVERKEAWLIWRQRNTEVGGGEFVITSRAPMEFYEPNNVPGKFPEFGAIFMSNRATRKECFRRKLLGLPSGQADFVKQVKAGMVLFLFEFERRELHGVFQACSDGAMNIVPHAYSSSGKQFPAQVKFIQMWQCEPLSENEFRDAIRENYFSPYKFNFGLSERQVQNLLLSFSKRKIKDRTLERQFTQSKVVRSVGCSAKEARTATDDGSFVMIDSKKDERDADAPFGSTISTEYFGDSISKHRREYDRYTSPPFRNEHKTNRALISKEQFVASLSEVGGLAGDARVLTSNMVGNDHDVDNESRTDVLTNHRGHSFPTSIRSSDYVNFATSYGLGQELMEDNGFQQPSTEHTGMFQSNPGLAEDARAVTSSMLGNESRTDALTNHHGHSFRTSRRSSDYVNFAISYGLGQEMMEDNGFQQPSTEHTGMFQSNPPQCFSKTIAEENLVELQNSQYYRRPILEAIKDQFRQSPTARHLMEPHNSELSFSALDVDRLPRSNALYSTSYGDGVGACNIPYDPDVPRLGNRCSSSRGLSNSVPEFPASHSSLFASFDQSFPPHVEPEGTSSRLNINASLSDYIPLSNANQLEHLNRSGMLFPGVDYPGHVASNSSINENPGHNRSPSSFELCNSVPQCPPHNIFPSFVNESFPSYIEPKSTSKCQNLNSLLSSDSPYSYPGHHDHANRTSMLFPGATYPENVQRNSSGIERTTEDTSSCSCSLNRSSSFVSDVRYPVSSQEECDHQMSQHENNEAFAACVPRLKRHENGSINLDTHENSQRIYSDHRERKSVFSRLALPSEVCKQDEHDIDSSIDEVMTILHQSHDQWVKEKKIKQQVKRHDEVTNLKNKKQMTVNSQLLTDHLPKVSKEIVMDDISAGKGDGLQMPEVIPFVDFQRRRKVQKIESDAITGSTENTGLSGQQHKRRKLIRPKFSGNGSSGNVIVGSQDNASRMTQNVKLPDMTFHVGLEDKNIGFQGRSDREGNEKVANCVVTPSNANGDSKEALQHVGLVSGEYKSNTENSLTLMNSEIDGIVKCGLDHDGGNGNLSDNDKAENRSCHDGGNEKLPKNAEVENRSCPTTGERAIDITVSSGMDYNCGSEKAFKEGGNVEESKQKLFLQSVGEQCKASIETVSYSNMKESPELCEEYDKHGEVIAAAVSKDCKVVVEREDSGDGNRESLSH</sequence>
<reference evidence="4" key="1">
    <citation type="journal article" date="2021" name="J. Hered.">
        <title>Genome Assembly of Salicaceae Populus deltoides (Eastern Cottonwood) I-69 Based on Nanopore Sequencing and Hi-C Technologies.</title>
        <authorList>
            <person name="Bai S."/>
            <person name="Wu H."/>
            <person name="Zhang J."/>
            <person name="Pan Z."/>
            <person name="Zhao W."/>
            <person name="Li Z."/>
            <person name="Tong C."/>
        </authorList>
    </citation>
    <scope>NUCLEOTIDE SEQUENCE</scope>
    <source>
        <tissue evidence="4">Leaf</tissue>
    </source>
</reference>
<accession>A0A8T2WZA5</accession>
<feature type="region of interest" description="Disordered" evidence="1">
    <location>
        <begin position="1099"/>
        <end position="1128"/>
    </location>
</feature>
<feature type="compositionally biased region" description="Basic and acidic residues" evidence="1">
    <location>
        <begin position="1102"/>
        <end position="1127"/>
    </location>
</feature>
<gene>
    <name evidence="4" type="ORF">H0E87_025292</name>
</gene>
<dbReference type="Proteomes" id="UP000807159">
    <property type="component" value="Chromosome 15"/>
</dbReference>
<evidence type="ECO:0000313" key="5">
    <source>
        <dbReference type="Proteomes" id="UP000807159"/>
    </source>
</evidence>
<dbReference type="InterPro" id="IPR013989">
    <property type="entry name" value="Dev_and_cell_death_domain"/>
</dbReference>
<name>A0A8T2WZA5_POPDE</name>
<dbReference type="SMART" id="SM00767">
    <property type="entry name" value="DCD"/>
    <property type="match status" value="1"/>
</dbReference>
<feature type="signal peptide" evidence="2">
    <location>
        <begin position="1"/>
        <end position="21"/>
    </location>
</feature>
<protein>
    <recommendedName>
        <fullName evidence="3">DCD domain-containing protein</fullName>
    </recommendedName>
</protein>
<dbReference type="PANTHER" id="PTHR46444">
    <property type="entry name" value="DCD (DEVELOPMENT AND CELL DEATH) DOMAIN PROTEIN-RELATED"/>
    <property type="match status" value="1"/>
</dbReference>
<keyword evidence="5" id="KW-1185">Reference proteome</keyword>
<organism evidence="4 5">
    <name type="scientific">Populus deltoides</name>
    <name type="common">Eastern poplar</name>
    <name type="synonym">Eastern cottonwood</name>
    <dbReference type="NCBI Taxonomy" id="3696"/>
    <lineage>
        <taxon>Eukaryota</taxon>
        <taxon>Viridiplantae</taxon>
        <taxon>Streptophyta</taxon>
        <taxon>Embryophyta</taxon>
        <taxon>Tracheophyta</taxon>
        <taxon>Spermatophyta</taxon>
        <taxon>Magnoliopsida</taxon>
        <taxon>eudicotyledons</taxon>
        <taxon>Gunneridae</taxon>
        <taxon>Pentapetalae</taxon>
        <taxon>rosids</taxon>
        <taxon>fabids</taxon>
        <taxon>Malpighiales</taxon>
        <taxon>Salicaceae</taxon>
        <taxon>Saliceae</taxon>
        <taxon>Populus</taxon>
    </lineage>
</organism>
<keyword evidence="2" id="KW-0732">Signal</keyword>
<dbReference type="PROSITE" id="PS51222">
    <property type="entry name" value="DCD"/>
    <property type="match status" value="1"/>
</dbReference>
<evidence type="ECO:0000259" key="3">
    <source>
        <dbReference type="PROSITE" id="PS51222"/>
    </source>
</evidence>
<feature type="chain" id="PRO_5035933287" description="DCD domain-containing protein" evidence="2">
    <location>
        <begin position="22"/>
        <end position="1234"/>
    </location>
</feature>
<evidence type="ECO:0000313" key="4">
    <source>
        <dbReference type="EMBL" id="KAH8486218.1"/>
    </source>
</evidence>
<evidence type="ECO:0000256" key="2">
    <source>
        <dbReference type="SAM" id="SignalP"/>
    </source>
</evidence>
<feature type="domain" description="DCD" evidence="3">
    <location>
        <begin position="102"/>
        <end position="232"/>
    </location>
</feature>
<comment type="caution">
    <text evidence="4">The sequence shown here is derived from an EMBL/GenBank/DDBJ whole genome shotgun (WGS) entry which is preliminary data.</text>
</comment>
<dbReference type="Pfam" id="PF10539">
    <property type="entry name" value="Dev_Cell_Death"/>
    <property type="match status" value="1"/>
</dbReference>
<proteinExistence type="predicted"/>
<dbReference type="AlphaFoldDB" id="A0A8T2WZA5"/>